<feature type="chain" id="PRO_5047464877" evidence="3">
    <location>
        <begin position="21"/>
        <end position="179"/>
    </location>
</feature>
<evidence type="ECO:0000256" key="2">
    <source>
        <dbReference type="ARBA" id="ARBA00022723"/>
    </source>
</evidence>
<keyword evidence="2" id="KW-0479">Metal-binding</keyword>
<name>A0ABW9ZSA0_9BACT</name>
<reference evidence="4 5" key="1">
    <citation type="submission" date="2020-01" db="EMBL/GenBank/DDBJ databases">
        <title>Genome analysis.</title>
        <authorList>
            <person name="Wu S."/>
            <person name="Wang G."/>
        </authorList>
    </citation>
    <scope>NUCLEOTIDE SEQUENCE [LARGE SCALE GENOMIC DNA]</scope>
    <source>
        <strain evidence="4 5">SYL130</strain>
    </source>
</reference>
<evidence type="ECO:0000256" key="3">
    <source>
        <dbReference type="SAM" id="SignalP"/>
    </source>
</evidence>
<gene>
    <name evidence="4" type="ORF">GWC95_01665</name>
</gene>
<keyword evidence="5" id="KW-1185">Reference proteome</keyword>
<accession>A0ABW9ZSA0</accession>
<evidence type="ECO:0000256" key="1">
    <source>
        <dbReference type="ARBA" id="ARBA00008635"/>
    </source>
</evidence>
<sequence length="179" mass="20213">MRKLLLLACLLSVSLVKVHAQVSGEMVKEILVKDWERAKAYTNEYLNSMPADKYGAYAVDSIKRSFAQQMLHLAAGTFGLSASGTGEARKYVGFNMEQSKGAQSKDSVVYYVNEAYDFTISGIKNMDAAKLSEHVKRGNLDETRLSWLMKSFEHQTHHRGQCTIYIRLQGIRPPNEKLF</sequence>
<comment type="caution">
    <text evidence="4">The sequence shown here is derived from an EMBL/GenBank/DDBJ whole genome shotgun (WGS) entry which is preliminary data.</text>
</comment>
<feature type="signal peptide" evidence="3">
    <location>
        <begin position="1"/>
        <end position="20"/>
    </location>
</feature>
<dbReference type="Gene3D" id="1.20.120.450">
    <property type="entry name" value="dinb family like domain"/>
    <property type="match status" value="1"/>
</dbReference>
<dbReference type="EMBL" id="JAACJS010000002">
    <property type="protein sequence ID" value="NCI48612.1"/>
    <property type="molecule type" value="Genomic_DNA"/>
</dbReference>
<comment type="similarity">
    <text evidence="1">Belongs to the DinB family.</text>
</comment>
<dbReference type="RefSeq" id="WP_161816933.1">
    <property type="nucleotide sequence ID" value="NZ_JAACJS010000002.1"/>
</dbReference>
<evidence type="ECO:0000313" key="4">
    <source>
        <dbReference type="EMBL" id="NCI48612.1"/>
    </source>
</evidence>
<dbReference type="SUPFAM" id="SSF109854">
    <property type="entry name" value="DinB/YfiT-like putative metalloenzymes"/>
    <property type="match status" value="1"/>
</dbReference>
<evidence type="ECO:0000313" key="5">
    <source>
        <dbReference type="Proteomes" id="UP000753802"/>
    </source>
</evidence>
<protein>
    <submittedName>
        <fullName evidence="4">DinB family protein</fullName>
    </submittedName>
</protein>
<organism evidence="4 5">
    <name type="scientific">Sediminibacterium roseum</name>
    <dbReference type="NCBI Taxonomy" id="1978412"/>
    <lineage>
        <taxon>Bacteria</taxon>
        <taxon>Pseudomonadati</taxon>
        <taxon>Bacteroidota</taxon>
        <taxon>Chitinophagia</taxon>
        <taxon>Chitinophagales</taxon>
        <taxon>Chitinophagaceae</taxon>
        <taxon>Sediminibacterium</taxon>
    </lineage>
</organism>
<proteinExistence type="inferred from homology"/>
<dbReference type="Pfam" id="PF05163">
    <property type="entry name" value="DinB"/>
    <property type="match status" value="1"/>
</dbReference>
<dbReference type="InterPro" id="IPR007837">
    <property type="entry name" value="DinB"/>
</dbReference>
<dbReference type="Proteomes" id="UP000753802">
    <property type="component" value="Unassembled WGS sequence"/>
</dbReference>
<keyword evidence="3" id="KW-0732">Signal</keyword>
<dbReference type="InterPro" id="IPR034660">
    <property type="entry name" value="DinB/YfiT-like"/>
</dbReference>